<dbReference type="RefSeq" id="XP_005098373.1">
    <property type="nucleotide sequence ID" value="XM_005098316.3"/>
</dbReference>
<keyword evidence="2" id="KW-0808">Transferase</keyword>
<organism evidence="1 2">
    <name type="scientific">Aplysia californica</name>
    <name type="common">California sea hare</name>
    <dbReference type="NCBI Taxonomy" id="6500"/>
    <lineage>
        <taxon>Eukaryota</taxon>
        <taxon>Metazoa</taxon>
        <taxon>Spiralia</taxon>
        <taxon>Lophotrochozoa</taxon>
        <taxon>Mollusca</taxon>
        <taxon>Gastropoda</taxon>
        <taxon>Heterobranchia</taxon>
        <taxon>Euthyneura</taxon>
        <taxon>Tectipleura</taxon>
        <taxon>Aplysiida</taxon>
        <taxon>Aplysioidea</taxon>
        <taxon>Aplysiidae</taxon>
        <taxon>Aplysia</taxon>
    </lineage>
</organism>
<dbReference type="CDD" id="cd22961">
    <property type="entry name" value="DD_TEX55-like"/>
    <property type="match status" value="1"/>
</dbReference>
<evidence type="ECO:0000313" key="2">
    <source>
        <dbReference type="RefSeq" id="XP_005098373.1"/>
    </source>
</evidence>
<protein>
    <submittedName>
        <fullName evidence="2">Adenylate kinase isoenzyme 5</fullName>
    </submittedName>
</protein>
<dbReference type="InterPro" id="IPR039879">
    <property type="entry name" value="EFC10"/>
</dbReference>
<dbReference type="GO" id="GO:0016301">
    <property type="term" value="F:kinase activity"/>
    <property type="evidence" value="ECO:0007669"/>
    <property type="project" value="UniProtKB-KW"/>
</dbReference>
<dbReference type="PANTHER" id="PTHR21847">
    <property type="entry name" value="EF-HAND CALCIUM-BINDING DOMAIN-CONTAINING PROTEIN 10"/>
    <property type="match status" value="1"/>
</dbReference>
<reference evidence="2" key="1">
    <citation type="submission" date="2025-08" db="UniProtKB">
        <authorList>
            <consortium name="RefSeq"/>
        </authorList>
    </citation>
    <scope>IDENTIFICATION</scope>
</reference>
<proteinExistence type="predicted"/>
<name>A0ABM0JPB6_APLCA</name>
<gene>
    <name evidence="2" type="primary">LOC101851805</name>
</gene>
<evidence type="ECO:0000313" key="1">
    <source>
        <dbReference type="Proteomes" id="UP000694888"/>
    </source>
</evidence>
<keyword evidence="1" id="KW-1185">Reference proteome</keyword>
<dbReference type="GeneID" id="101851805"/>
<dbReference type="SUPFAM" id="SSF47391">
    <property type="entry name" value="Dimerization-anchoring domain of cAMP-dependent PK regulatory subunit"/>
    <property type="match status" value="1"/>
</dbReference>
<sequence length="125" mass="14970">MSATTREQAKQYLSEHKIPQLFESLLSSLMMERPENPVEYIEKKMCQIREIGTDNVNWETLVAHLHPYRDNIRRQFIRDGSIYDKEFAVMQGEMEEFKQRKKEHFESIANEEYTPELFQLTEAHS</sequence>
<accession>A0ABM0JPB6</accession>
<dbReference type="Proteomes" id="UP000694888">
    <property type="component" value="Unplaced"/>
</dbReference>
<dbReference type="Gene3D" id="1.20.890.10">
    <property type="entry name" value="cAMP-dependent protein kinase regulatory subunit, dimerization-anchoring domain"/>
    <property type="match status" value="1"/>
</dbReference>
<keyword evidence="2" id="KW-0418">Kinase</keyword>
<dbReference type="PANTHER" id="PTHR21847:SF1">
    <property type="entry name" value="EF-HAND CALCIUM-BINDING DOMAIN-CONTAINING PROTEIN 10"/>
    <property type="match status" value="1"/>
</dbReference>